<evidence type="ECO:0000259" key="7">
    <source>
        <dbReference type="Pfam" id="PF01958"/>
    </source>
</evidence>
<dbReference type="EMBL" id="BMCT01000001">
    <property type="protein sequence ID" value="GGF54138.1"/>
    <property type="molecule type" value="Genomic_DNA"/>
</dbReference>
<dbReference type="InterPro" id="IPR002811">
    <property type="entry name" value="Asp_DH"/>
</dbReference>
<keyword evidence="4 6" id="KW-0560">Oxidoreductase</keyword>
<accession>A0A917BPG2</accession>
<comment type="function">
    <text evidence="6">Specifically catalyzes the NAD or NADP-dependent dehydrogenation of L-aspartate to iminoaspartate.</text>
</comment>
<comment type="caution">
    <text evidence="9">The sequence shown here is derived from an EMBL/GenBank/DDBJ whole genome shotgun (WGS) entry which is preliminary data.</text>
</comment>
<dbReference type="Pfam" id="PF03447">
    <property type="entry name" value="NAD_binding_3"/>
    <property type="match status" value="1"/>
</dbReference>
<gene>
    <name evidence="6 9" type="primary">nadX</name>
    <name evidence="9" type="ORF">GCM10007301_12040</name>
</gene>
<dbReference type="NCBIfam" id="NF009828">
    <property type="entry name" value="PRK13303.1-3"/>
    <property type="match status" value="1"/>
</dbReference>
<sequence>MKVGIIGYGAMGAAFRSVLEDEGGKVTAVLGRASSLARTRAELPTSVLVTDDVAAFCAAVDVAVECAGHEGLRLHGPRVLAAGIDLVVASVGALADAPTEAALRAAAETGGRLVIPAGALAGLDALSAARAAGLEEVRYTSRKAPRAWRGTKAETMIDLDAVTQATVFFEGSAREAALAFPQNANVVAAAALAGAGFEATRVALMADPQTSANRHQLEARGAFGELSLQVLARTLEANPKTSLLAPLSLVRAVLNLGRKVIV</sequence>
<protein>
    <recommendedName>
        <fullName evidence="6">L-aspartate dehydrogenase</fullName>
        <ecNumber evidence="6">1.4.1.21</ecNumber>
    </recommendedName>
</protein>
<dbReference type="AlphaFoldDB" id="A0A917BPG2"/>
<evidence type="ECO:0000256" key="6">
    <source>
        <dbReference type="HAMAP-Rule" id="MF_01265"/>
    </source>
</evidence>
<keyword evidence="2 6" id="KW-0662">Pyridine nucleotide biosynthesis</keyword>
<dbReference type="SUPFAM" id="SSF55347">
    <property type="entry name" value="Glyceraldehyde-3-phosphate dehydrogenase-like, C-terminal domain"/>
    <property type="match status" value="1"/>
</dbReference>
<reference evidence="9" key="1">
    <citation type="journal article" date="2014" name="Int. J. Syst. Evol. Microbiol.">
        <title>Complete genome sequence of Corynebacterium casei LMG S-19264T (=DSM 44701T), isolated from a smear-ripened cheese.</title>
        <authorList>
            <consortium name="US DOE Joint Genome Institute (JGI-PGF)"/>
            <person name="Walter F."/>
            <person name="Albersmeier A."/>
            <person name="Kalinowski J."/>
            <person name="Ruckert C."/>
        </authorList>
    </citation>
    <scope>NUCLEOTIDE SEQUENCE</scope>
    <source>
        <strain evidence="9">CCM 7897</strain>
    </source>
</reference>
<comment type="similarity">
    <text evidence="1 6">Belongs to the L-aspartate dehydrogenase family.</text>
</comment>
<organism evidence="9 10">
    <name type="scientific">Azorhizobium oxalatiphilum</name>
    <dbReference type="NCBI Taxonomy" id="980631"/>
    <lineage>
        <taxon>Bacteria</taxon>
        <taxon>Pseudomonadati</taxon>
        <taxon>Pseudomonadota</taxon>
        <taxon>Alphaproteobacteria</taxon>
        <taxon>Hyphomicrobiales</taxon>
        <taxon>Xanthobacteraceae</taxon>
        <taxon>Azorhizobium</taxon>
    </lineage>
</organism>
<dbReference type="PANTHER" id="PTHR31873">
    <property type="entry name" value="L-ASPARTATE DEHYDROGENASE-RELATED"/>
    <property type="match status" value="1"/>
</dbReference>
<name>A0A917BPG2_9HYPH</name>
<dbReference type="PIRSF" id="PIRSF005227">
    <property type="entry name" value="Asp_dh_NAD_syn"/>
    <property type="match status" value="1"/>
</dbReference>
<dbReference type="GO" id="GO:0009435">
    <property type="term" value="P:NAD+ biosynthetic process"/>
    <property type="evidence" value="ECO:0007669"/>
    <property type="project" value="UniProtKB-UniRule"/>
</dbReference>
<feature type="binding site" evidence="6">
    <location>
        <position position="185"/>
    </location>
    <ligand>
        <name>NAD(+)</name>
        <dbReference type="ChEBI" id="CHEBI:57540"/>
    </ligand>
</feature>
<dbReference type="Gene3D" id="3.30.360.10">
    <property type="entry name" value="Dihydrodipicolinate Reductase, domain 2"/>
    <property type="match status" value="1"/>
</dbReference>
<dbReference type="Proteomes" id="UP000606044">
    <property type="component" value="Unassembled WGS sequence"/>
</dbReference>
<feature type="domain" description="Aspartate dehydrogenase" evidence="7">
    <location>
        <begin position="163"/>
        <end position="250"/>
    </location>
</feature>
<dbReference type="SUPFAM" id="SSF51735">
    <property type="entry name" value="NAD(P)-binding Rossmann-fold domains"/>
    <property type="match status" value="1"/>
</dbReference>
<evidence type="ECO:0000259" key="8">
    <source>
        <dbReference type="Pfam" id="PF03447"/>
    </source>
</evidence>
<dbReference type="RefSeq" id="WP_188576293.1">
    <property type="nucleotide sequence ID" value="NZ_BMCT01000001.1"/>
</dbReference>
<comment type="catalytic activity">
    <reaction evidence="6">
        <text>L-aspartate + NADP(+) + H2O = oxaloacetate + NH4(+) + NADPH + H(+)</text>
        <dbReference type="Rhea" id="RHEA:11784"/>
        <dbReference type="ChEBI" id="CHEBI:15377"/>
        <dbReference type="ChEBI" id="CHEBI:15378"/>
        <dbReference type="ChEBI" id="CHEBI:16452"/>
        <dbReference type="ChEBI" id="CHEBI:28938"/>
        <dbReference type="ChEBI" id="CHEBI:29991"/>
        <dbReference type="ChEBI" id="CHEBI:57783"/>
        <dbReference type="ChEBI" id="CHEBI:58349"/>
        <dbReference type="EC" id="1.4.1.21"/>
    </reaction>
</comment>
<evidence type="ECO:0000256" key="2">
    <source>
        <dbReference type="ARBA" id="ARBA00022642"/>
    </source>
</evidence>
<reference evidence="9" key="2">
    <citation type="submission" date="2020-09" db="EMBL/GenBank/DDBJ databases">
        <authorList>
            <person name="Sun Q."/>
            <person name="Sedlacek I."/>
        </authorList>
    </citation>
    <scope>NUCLEOTIDE SEQUENCE</scope>
    <source>
        <strain evidence="9">CCM 7897</strain>
    </source>
</reference>
<dbReference type="GO" id="GO:0050661">
    <property type="term" value="F:NADP binding"/>
    <property type="evidence" value="ECO:0007669"/>
    <property type="project" value="UniProtKB-UniRule"/>
</dbReference>
<keyword evidence="10" id="KW-1185">Reference proteome</keyword>
<evidence type="ECO:0000256" key="3">
    <source>
        <dbReference type="ARBA" id="ARBA00022857"/>
    </source>
</evidence>
<dbReference type="GO" id="GO:0033735">
    <property type="term" value="F:aspartate dehydrogenase [NAD(P)+] activity"/>
    <property type="evidence" value="ECO:0007669"/>
    <property type="project" value="UniProtKB-EC"/>
</dbReference>
<dbReference type="HAMAP" id="MF_01265">
    <property type="entry name" value="NadX"/>
    <property type="match status" value="1"/>
</dbReference>
<dbReference type="InterPro" id="IPR011182">
    <property type="entry name" value="L-Asp_DH"/>
</dbReference>
<dbReference type="PANTHER" id="PTHR31873:SF6">
    <property type="entry name" value="ASPARTATE DEHYDROGENASE DOMAIN-CONTAINING PROTEIN"/>
    <property type="match status" value="1"/>
</dbReference>
<keyword evidence="5 6" id="KW-0520">NAD</keyword>
<feature type="active site" evidence="6">
    <location>
        <position position="215"/>
    </location>
</feature>
<dbReference type="EC" id="1.4.1.21" evidence="6"/>
<comment type="pathway">
    <text evidence="6">Cofactor biosynthesis; NAD(+) biosynthesis; iminoaspartate from L-aspartate (dehydrogenase route): step 1/1.</text>
</comment>
<comment type="catalytic activity">
    <reaction evidence="6">
        <text>L-aspartate + NAD(+) + H2O = oxaloacetate + NH4(+) + NADH + H(+)</text>
        <dbReference type="Rhea" id="RHEA:11788"/>
        <dbReference type="ChEBI" id="CHEBI:15377"/>
        <dbReference type="ChEBI" id="CHEBI:15378"/>
        <dbReference type="ChEBI" id="CHEBI:16452"/>
        <dbReference type="ChEBI" id="CHEBI:28938"/>
        <dbReference type="ChEBI" id="CHEBI:29991"/>
        <dbReference type="ChEBI" id="CHEBI:57540"/>
        <dbReference type="ChEBI" id="CHEBI:57945"/>
        <dbReference type="EC" id="1.4.1.21"/>
    </reaction>
</comment>
<evidence type="ECO:0000256" key="5">
    <source>
        <dbReference type="ARBA" id="ARBA00023027"/>
    </source>
</evidence>
<feature type="binding site" evidence="6">
    <location>
        <position position="119"/>
    </location>
    <ligand>
        <name>NAD(+)</name>
        <dbReference type="ChEBI" id="CHEBI:57540"/>
    </ligand>
</feature>
<evidence type="ECO:0000313" key="10">
    <source>
        <dbReference type="Proteomes" id="UP000606044"/>
    </source>
</evidence>
<dbReference type="InterPro" id="IPR005106">
    <property type="entry name" value="Asp/hSer_DH_NAD-bd"/>
</dbReference>
<evidence type="ECO:0000256" key="4">
    <source>
        <dbReference type="ARBA" id="ARBA00023002"/>
    </source>
</evidence>
<dbReference type="GO" id="GO:0051287">
    <property type="term" value="F:NAD binding"/>
    <property type="evidence" value="ECO:0007669"/>
    <property type="project" value="UniProtKB-UniRule"/>
</dbReference>
<keyword evidence="3 6" id="KW-0521">NADP</keyword>
<dbReference type="InterPro" id="IPR036291">
    <property type="entry name" value="NAD(P)-bd_dom_sf"/>
</dbReference>
<dbReference type="InterPro" id="IPR020626">
    <property type="entry name" value="Asp_DH_prok"/>
</dbReference>
<comment type="miscellaneous">
    <text evidence="6">The iminoaspartate product is unstable in aqueous solution and can decompose to oxaloacetate and ammonia.</text>
</comment>
<evidence type="ECO:0000313" key="9">
    <source>
        <dbReference type="EMBL" id="GGF54138.1"/>
    </source>
</evidence>
<proteinExistence type="inferred from homology"/>
<dbReference type="Pfam" id="PF01958">
    <property type="entry name" value="Asp_DH_C"/>
    <property type="match status" value="1"/>
</dbReference>
<feature type="domain" description="Aspartate/homoserine dehydrogenase NAD-binding" evidence="8">
    <location>
        <begin position="7"/>
        <end position="112"/>
    </location>
</feature>
<dbReference type="GO" id="GO:0016639">
    <property type="term" value="F:oxidoreductase activity, acting on the CH-NH2 group of donors, NAD or NADP as acceptor"/>
    <property type="evidence" value="ECO:0007669"/>
    <property type="project" value="UniProtKB-UniRule"/>
</dbReference>
<dbReference type="Gene3D" id="3.40.50.720">
    <property type="entry name" value="NAD(P)-binding Rossmann-like Domain"/>
    <property type="match status" value="1"/>
</dbReference>
<evidence type="ECO:0000256" key="1">
    <source>
        <dbReference type="ARBA" id="ARBA00008331"/>
    </source>
</evidence>